<accession>D2R876</accession>
<dbReference type="AlphaFoldDB" id="D2R876"/>
<dbReference type="eggNOG" id="COG1524">
    <property type="taxonomic scope" value="Bacteria"/>
</dbReference>
<dbReference type="Pfam" id="PF01663">
    <property type="entry name" value="Phosphodiest"/>
    <property type="match status" value="1"/>
</dbReference>
<dbReference type="OrthoDB" id="9771966at2"/>
<dbReference type="Gene3D" id="3.30.1360.150">
    <property type="match status" value="1"/>
</dbReference>
<name>D2R876_PIRSD</name>
<dbReference type="HOGENOM" id="CLU_034095_0_0_0"/>
<evidence type="ECO:0000256" key="1">
    <source>
        <dbReference type="ARBA" id="ARBA00022553"/>
    </source>
</evidence>
<dbReference type="PIRSF" id="PIRSF031924">
    <property type="entry name" value="Pi-irrepressible_AP"/>
    <property type="match status" value="1"/>
</dbReference>
<keyword evidence="3" id="KW-0732">Signal</keyword>
<dbReference type="GO" id="GO:0004035">
    <property type="term" value="F:alkaline phosphatase activity"/>
    <property type="evidence" value="ECO:0007669"/>
    <property type="project" value="InterPro"/>
</dbReference>
<evidence type="ECO:0000256" key="5">
    <source>
        <dbReference type="PIRSR" id="PIRSR031924-51"/>
    </source>
</evidence>
<reference evidence="6 7" key="1">
    <citation type="journal article" date="2009" name="Stand. Genomic Sci.">
        <title>Complete genome sequence of Pirellula staleyi type strain (ATCC 27377).</title>
        <authorList>
            <person name="Clum A."/>
            <person name="Tindall B.J."/>
            <person name="Sikorski J."/>
            <person name="Ivanova N."/>
            <person name="Mavrommatis K."/>
            <person name="Lucas S."/>
            <person name="Glavina del Rio T."/>
            <person name="Nolan M."/>
            <person name="Chen F."/>
            <person name="Tice H."/>
            <person name="Pitluck S."/>
            <person name="Cheng J.F."/>
            <person name="Chertkov O."/>
            <person name="Brettin T."/>
            <person name="Han C."/>
            <person name="Detter J.C."/>
            <person name="Kuske C."/>
            <person name="Bruce D."/>
            <person name="Goodwin L."/>
            <person name="Ovchinikova G."/>
            <person name="Pati A."/>
            <person name="Mikhailova N."/>
            <person name="Chen A."/>
            <person name="Palaniappan K."/>
            <person name="Land M."/>
            <person name="Hauser L."/>
            <person name="Chang Y.J."/>
            <person name="Jeffries C.D."/>
            <person name="Chain P."/>
            <person name="Rohde M."/>
            <person name="Goker M."/>
            <person name="Bristow J."/>
            <person name="Eisen J.A."/>
            <person name="Markowitz V."/>
            <person name="Hugenholtz P."/>
            <person name="Kyrpides N.C."/>
            <person name="Klenk H.P."/>
            <person name="Lapidus A."/>
        </authorList>
    </citation>
    <scope>NUCLEOTIDE SEQUENCE [LARGE SCALE GENOMIC DNA]</scope>
    <source>
        <strain evidence="7">ATCC 27377 / DSM 6068 / ICPB 4128</strain>
    </source>
</reference>
<sequence precursor="true">MPSQSLGALKAGSLVGRLPLAAVLGMIGWLALAAPLRGESPKLVVVISVDQYCQEYMNRFRPTLVSPPDQQPGMLAEVLAKGTMFTECHHRHAFTVTAPGHAVQMTGTYPSRTGVIGNDWFDRETGKDRYCVSDPQETIVGFPTGKPMSPRVLETDTVGDRMKLATGGRSKVIGVAIKDRAAILMTGHRADAAYWLQNNHWVTSTYYRNDLPGYLRVLNDQKAIDQFRGKVWDLLLPESAYTKSSPDDMPYENPPANFDTKFPHEFAKLGELNEDKFGDQVLYSPFGNDYTLQAAREIVIGEKLGGDEYPDFLAINFSSNDYVGHAFGPYSMEVEDITYRTDRQILGFTKFLDEQVGAGKWTLMITADHGVAPIPEWAAEQKIPAKRNPLGSLSQLKDKLEARVRSAIGAETSEKPVILDFSENAVLFDHAHEKLVGTQSRELAERAVRDMLLEQDGIASAFTRSDLLAGGQGKLFEQVSLAFHPRRSGDVLYVLKPYCITGGSGKGTTHGSPYFYDTHVPCLLLGCGIQKQVSDRPVSPACLASTIAQLLGIDPPAGNIEQPLIEALAK</sequence>
<dbReference type="STRING" id="530564.Psta_1009"/>
<dbReference type="InterPro" id="IPR017850">
    <property type="entry name" value="Alkaline_phosphatase_core_sf"/>
</dbReference>
<dbReference type="eggNOG" id="COG3119">
    <property type="taxonomic scope" value="Bacteria"/>
</dbReference>
<evidence type="ECO:0000313" key="7">
    <source>
        <dbReference type="Proteomes" id="UP000001887"/>
    </source>
</evidence>
<feature type="active site" description="Phosphothreonine intermediate" evidence="4">
    <location>
        <position position="97"/>
    </location>
</feature>
<dbReference type="EMBL" id="CP001848">
    <property type="protein sequence ID" value="ADB15693.1"/>
    <property type="molecule type" value="Genomic_DNA"/>
</dbReference>
<evidence type="ECO:0000256" key="4">
    <source>
        <dbReference type="PIRSR" id="PIRSR031924-50"/>
    </source>
</evidence>
<dbReference type="PANTHER" id="PTHR10151">
    <property type="entry name" value="ECTONUCLEOTIDE PYROPHOSPHATASE/PHOSPHODIESTERASE"/>
    <property type="match status" value="1"/>
</dbReference>
<evidence type="ECO:0000256" key="2">
    <source>
        <dbReference type="ARBA" id="ARBA00022723"/>
    </source>
</evidence>
<feature type="binding site" evidence="5">
    <location>
        <position position="118"/>
    </location>
    <ligand>
        <name>substrate</name>
    </ligand>
</feature>
<gene>
    <name evidence="6" type="ordered locus">Psta_1009</name>
</gene>
<dbReference type="KEGG" id="psl:Psta_1009"/>
<protein>
    <submittedName>
        <fullName evidence="6">Type I phosphodiesterase/nucleotide pyrophosphatase</fullName>
    </submittedName>
</protein>
<evidence type="ECO:0000313" key="6">
    <source>
        <dbReference type="EMBL" id="ADB15693.1"/>
    </source>
</evidence>
<dbReference type="GO" id="GO:0046872">
    <property type="term" value="F:metal ion binding"/>
    <property type="evidence" value="ECO:0007669"/>
    <property type="project" value="UniProtKB-KW"/>
</dbReference>
<dbReference type="SUPFAM" id="SSF53649">
    <property type="entry name" value="Alkaline phosphatase-like"/>
    <property type="match status" value="1"/>
</dbReference>
<keyword evidence="2" id="KW-0479">Metal-binding</keyword>
<feature type="binding site" evidence="5">
    <location>
        <begin position="178"/>
        <end position="180"/>
    </location>
    <ligand>
        <name>substrate</name>
    </ligand>
</feature>
<dbReference type="Gene3D" id="3.40.720.10">
    <property type="entry name" value="Alkaline Phosphatase, subunit A"/>
    <property type="match status" value="1"/>
</dbReference>
<keyword evidence="7" id="KW-1185">Reference proteome</keyword>
<dbReference type="InterPro" id="IPR026263">
    <property type="entry name" value="Alkaline_phosphatase_prok"/>
</dbReference>
<dbReference type="PANTHER" id="PTHR10151:SF120">
    <property type="entry name" value="BIS(5'-ADENOSYL)-TRIPHOSPHATASE"/>
    <property type="match status" value="1"/>
</dbReference>
<proteinExistence type="predicted"/>
<dbReference type="Proteomes" id="UP000001887">
    <property type="component" value="Chromosome"/>
</dbReference>
<dbReference type="InterPro" id="IPR002591">
    <property type="entry name" value="Phosphodiest/P_Trfase"/>
</dbReference>
<dbReference type="CDD" id="cd16016">
    <property type="entry name" value="AP-SPAP"/>
    <property type="match status" value="1"/>
</dbReference>
<organism evidence="6 7">
    <name type="scientific">Pirellula staleyi (strain ATCC 27377 / DSM 6068 / ICPB 4128)</name>
    <name type="common">Pirella staleyi</name>
    <dbReference type="NCBI Taxonomy" id="530564"/>
    <lineage>
        <taxon>Bacteria</taxon>
        <taxon>Pseudomonadati</taxon>
        <taxon>Planctomycetota</taxon>
        <taxon>Planctomycetia</taxon>
        <taxon>Pirellulales</taxon>
        <taxon>Pirellulaceae</taxon>
        <taxon>Pirellula</taxon>
    </lineage>
</organism>
<keyword evidence="1 4" id="KW-0597">Phosphoprotein</keyword>
<evidence type="ECO:0000256" key="3">
    <source>
        <dbReference type="ARBA" id="ARBA00022729"/>
    </source>
</evidence>